<feature type="binding site" evidence="3">
    <location>
        <position position="33"/>
    </location>
    <ligand>
        <name>Zn(2+)</name>
        <dbReference type="ChEBI" id="CHEBI:29105"/>
    </ligand>
</feature>
<dbReference type="InterPro" id="IPR013088">
    <property type="entry name" value="Znf_NHR/GATA"/>
</dbReference>
<dbReference type="PANTHER" id="PTHR36150">
    <property type="entry name" value="DNA GYRASE INHIBITOR YACG"/>
    <property type="match status" value="1"/>
</dbReference>
<keyword evidence="1 3" id="KW-0479">Metal-binding</keyword>
<keyword evidence="5" id="KW-1185">Reference proteome</keyword>
<feature type="binding site" evidence="3">
    <location>
        <position position="17"/>
    </location>
    <ligand>
        <name>Zn(2+)</name>
        <dbReference type="ChEBI" id="CHEBI:29105"/>
    </ligand>
</feature>
<comment type="caution">
    <text evidence="4">The sequence shown here is derived from an EMBL/GenBank/DDBJ whole genome shotgun (WGS) entry which is preliminary data.</text>
</comment>
<dbReference type="Gene3D" id="3.30.50.10">
    <property type="entry name" value="Erythroid Transcription Factor GATA-1, subunit A"/>
    <property type="match status" value="1"/>
</dbReference>
<sequence>MTQAKTPAPRIVACPTCAKSVPWTPESRYRPFCSDRCRLIDIGAWAAESYRVAGQDGSLPDVDPTQD</sequence>
<dbReference type="HAMAP" id="MF_00649">
    <property type="entry name" value="DNA_gyrase_inhibitor_YacG"/>
    <property type="match status" value="1"/>
</dbReference>
<dbReference type="PANTHER" id="PTHR36150:SF1">
    <property type="entry name" value="DNA GYRASE INHIBITOR YACG"/>
    <property type="match status" value="1"/>
</dbReference>
<accession>A0ABV2TGK6</accession>
<dbReference type="Pfam" id="PF03884">
    <property type="entry name" value="YacG"/>
    <property type="match status" value="1"/>
</dbReference>
<dbReference type="SUPFAM" id="SSF57716">
    <property type="entry name" value="Glucocorticoid receptor-like (DNA-binding domain)"/>
    <property type="match status" value="1"/>
</dbReference>
<gene>
    <name evidence="3" type="primary">yacG</name>
    <name evidence="4" type="ORF">ABXR19_02585</name>
</gene>
<comment type="cofactor">
    <cofactor evidence="3">
        <name>Zn(2+)</name>
        <dbReference type="ChEBI" id="CHEBI:29105"/>
    </cofactor>
    <text evidence="3">Binds 1 zinc ion.</text>
</comment>
<feature type="binding site" evidence="3">
    <location>
        <position position="37"/>
    </location>
    <ligand>
        <name>Zn(2+)</name>
        <dbReference type="ChEBI" id="CHEBI:29105"/>
    </ligand>
</feature>
<feature type="binding site" evidence="3">
    <location>
        <position position="14"/>
    </location>
    <ligand>
        <name>Zn(2+)</name>
        <dbReference type="ChEBI" id="CHEBI:29105"/>
    </ligand>
</feature>
<evidence type="ECO:0000256" key="1">
    <source>
        <dbReference type="ARBA" id="ARBA00022723"/>
    </source>
</evidence>
<keyword evidence="2 3" id="KW-0862">Zinc</keyword>
<comment type="similarity">
    <text evidence="3">Belongs to the DNA gyrase inhibitor YacG family.</text>
</comment>
<evidence type="ECO:0000256" key="2">
    <source>
        <dbReference type="ARBA" id="ARBA00022833"/>
    </source>
</evidence>
<evidence type="ECO:0000256" key="3">
    <source>
        <dbReference type="HAMAP-Rule" id="MF_00649"/>
    </source>
</evidence>
<name>A0ABV2TGK6_9RHOO</name>
<proteinExistence type="inferred from homology"/>
<dbReference type="InterPro" id="IPR005584">
    <property type="entry name" value="DNA_gyrase_inhibitor_YacG"/>
</dbReference>
<reference evidence="4 5" key="1">
    <citation type="submission" date="2024-07" db="EMBL/GenBank/DDBJ databases">
        <title>Uliginosibacterium flavum JJ3220;KACC:17644.</title>
        <authorList>
            <person name="Kim M.K."/>
        </authorList>
    </citation>
    <scope>NUCLEOTIDE SEQUENCE [LARGE SCALE GENOMIC DNA]</scope>
    <source>
        <strain evidence="4 5">KACC:17644</strain>
    </source>
</reference>
<dbReference type="Proteomes" id="UP001549691">
    <property type="component" value="Unassembled WGS sequence"/>
</dbReference>
<evidence type="ECO:0000313" key="5">
    <source>
        <dbReference type="Proteomes" id="UP001549691"/>
    </source>
</evidence>
<comment type="function">
    <text evidence="3">Inhibits all the catalytic activities of DNA gyrase by preventing its interaction with DNA. Acts by binding directly to the C-terminal domain of GyrB, which probably disrupts DNA binding by the gyrase.</text>
</comment>
<organism evidence="4 5">
    <name type="scientific">Uliginosibacterium flavum</name>
    <dbReference type="NCBI Taxonomy" id="1396831"/>
    <lineage>
        <taxon>Bacteria</taxon>
        <taxon>Pseudomonadati</taxon>
        <taxon>Pseudomonadota</taxon>
        <taxon>Betaproteobacteria</taxon>
        <taxon>Rhodocyclales</taxon>
        <taxon>Zoogloeaceae</taxon>
        <taxon>Uliginosibacterium</taxon>
    </lineage>
</organism>
<evidence type="ECO:0000313" key="4">
    <source>
        <dbReference type="EMBL" id="MET7013060.1"/>
    </source>
</evidence>
<dbReference type="RefSeq" id="WP_354599522.1">
    <property type="nucleotide sequence ID" value="NZ_JBEWZI010000002.1"/>
</dbReference>
<comment type="subunit">
    <text evidence="3">Interacts with GyrB.</text>
</comment>
<dbReference type="EMBL" id="JBEWZI010000002">
    <property type="protein sequence ID" value="MET7013060.1"/>
    <property type="molecule type" value="Genomic_DNA"/>
</dbReference>
<protein>
    <recommendedName>
        <fullName evidence="3">DNA gyrase inhibitor YacG</fullName>
    </recommendedName>
</protein>